<dbReference type="Pfam" id="PF13188">
    <property type="entry name" value="PAS_8"/>
    <property type="match status" value="1"/>
</dbReference>
<dbReference type="Pfam" id="PF00990">
    <property type="entry name" value="GGDEF"/>
    <property type="match status" value="1"/>
</dbReference>
<evidence type="ECO:0000313" key="4">
    <source>
        <dbReference type="Proteomes" id="UP001139353"/>
    </source>
</evidence>
<keyword evidence="4" id="KW-1185">Reference proteome</keyword>
<dbReference type="SMART" id="SM00052">
    <property type="entry name" value="EAL"/>
    <property type="match status" value="1"/>
</dbReference>
<reference evidence="3" key="1">
    <citation type="submission" date="2021-11" db="EMBL/GenBank/DDBJ databases">
        <title>BS-T2-15 a new species belonging to the Comamonadaceae family isolated from the soil of a French oak forest.</title>
        <authorList>
            <person name="Mieszkin S."/>
            <person name="Alain K."/>
        </authorList>
    </citation>
    <scope>NUCLEOTIDE SEQUENCE</scope>
    <source>
        <strain evidence="3">BS-T2-15</strain>
    </source>
</reference>
<dbReference type="SUPFAM" id="SSF141868">
    <property type="entry name" value="EAL domain-like"/>
    <property type="match status" value="1"/>
</dbReference>
<organism evidence="3 4">
    <name type="scientific">Scleromatobacter humisilvae</name>
    <dbReference type="NCBI Taxonomy" id="2897159"/>
    <lineage>
        <taxon>Bacteria</taxon>
        <taxon>Pseudomonadati</taxon>
        <taxon>Pseudomonadota</taxon>
        <taxon>Betaproteobacteria</taxon>
        <taxon>Burkholderiales</taxon>
        <taxon>Sphaerotilaceae</taxon>
        <taxon>Scleromatobacter</taxon>
    </lineage>
</organism>
<proteinExistence type="predicted"/>
<evidence type="ECO:0000259" key="2">
    <source>
        <dbReference type="PROSITE" id="PS50887"/>
    </source>
</evidence>
<dbReference type="InterPro" id="IPR035965">
    <property type="entry name" value="PAS-like_dom_sf"/>
</dbReference>
<gene>
    <name evidence="3" type="ORF">LPC04_18740</name>
</gene>
<dbReference type="AlphaFoldDB" id="A0A9X1YJN7"/>
<dbReference type="Proteomes" id="UP001139353">
    <property type="component" value="Unassembled WGS sequence"/>
</dbReference>
<evidence type="ECO:0000259" key="1">
    <source>
        <dbReference type="PROSITE" id="PS50883"/>
    </source>
</evidence>
<dbReference type="SMART" id="SM00267">
    <property type="entry name" value="GGDEF"/>
    <property type="match status" value="1"/>
</dbReference>
<feature type="domain" description="GGDEF" evidence="2">
    <location>
        <begin position="295"/>
        <end position="420"/>
    </location>
</feature>
<dbReference type="InterPro" id="IPR000014">
    <property type="entry name" value="PAS"/>
</dbReference>
<dbReference type="Gene3D" id="3.30.450.20">
    <property type="entry name" value="PAS domain"/>
    <property type="match status" value="2"/>
</dbReference>
<dbReference type="SMART" id="SM00091">
    <property type="entry name" value="PAS"/>
    <property type="match status" value="2"/>
</dbReference>
<dbReference type="Pfam" id="PF00563">
    <property type="entry name" value="EAL"/>
    <property type="match status" value="1"/>
</dbReference>
<dbReference type="InterPro" id="IPR035919">
    <property type="entry name" value="EAL_sf"/>
</dbReference>
<dbReference type="PANTHER" id="PTHR44757:SF2">
    <property type="entry name" value="BIOFILM ARCHITECTURE MAINTENANCE PROTEIN MBAA"/>
    <property type="match status" value="1"/>
</dbReference>
<dbReference type="PANTHER" id="PTHR44757">
    <property type="entry name" value="DIGUANYLATE CYCLASE DGCP"/>
    <property type="match status" value="1"/>
</dbReference>
<name>A0A9X1YJN7_9BURK</name>
<dbReference type="CDD" id="cd01948">
    <property type="entry name" value="EAL"/>
    <property type="match status" value="1"/>
</dbReference>
<accession>A0A9X1YJN7</accession>
<dbReference type="RefSeq" id="WP_275683780.1">
    <property type="nucleotide sequence ID" value="NZ_JAJLJH010000005.1"/>
</dbReference>
<dbReference type="InterPro" id="IPR043128">
    <property type="entry name" value="Rev_trsase/Diguanyl_cyclase"/>
</dbReference>
<sequence length="687" mass="74323">MTSTLPLLTQVAAKESFKGLLAGVAALGHAAWIVDAAQGHILAANAEAEELLERKDLEGLDADDAIADLEDMAYWDGVRCGVVTVLESDAELHLPSGRSVAVSRRIAPVWLADGTPLFLVHVRDRSREHRIEVERETALAELRATLEATADAILVTDLAGNIRAFNRRFARMWSLPDAVLHAGDDRAVHDWVRMNVMDVDAYDRRLEDVYAHTLSEAVDRIGQVNGAIIERHAQPQWSHGRPIGRVFSFRETNPHRAGAPREPGNLGVDQLTHLPNRTGFLATLEDALRASRQSAGFAVLCIEFNRDALFGEGGDSAAGARRLSELAGHVRGAMRQPHHCARLGGSRFGVLIAHASEAAAEAAARRLIDLQERADGVPVAIGIGTYPGAGLSADEVLRHVEIAMHRAQQASRSSFAVHKFGFESWQRKRDRVEAGLLRAAGEGRFRLAAQPRFDTASGLAVALEVHLRWRDRELGEVPASQFMGVAEERGLVGALDDWVLEHGLLQQRRWRAAGHALRLNINVSDWQLTQPGYARRVAAALEAAGCAPSELEIDVAESALDTDPDAALAAVRSLARQGVRVMLEGFGDGTSSLAVLQRLPLAGVKLDSALSQACAGAGAEARWVPALVQLAHAMQLEVHATGADTELQCAALIAAGCDGLQGRRLGTWMEERALESWFSLPASQRRL</sequence>
<dbReference type="InterPro" id="IPR029787">
    <property type="entry name" value="Nucleotide_cyclase"/>
</dbReference>
<feature type="domain" description="EAL" evidence="1">
    <location>
        <begin position="429"/>
        <end position="682"/>
    </location>
</feature>
<dbReference type="EMBL" id="JAJLJH010000005">
    <property type="protein sequence ID" value="MCK9687744.1"/>
    <property type="molecule type" value="Genomic_DNA"/>
</dbReference>
<dbReference type="Gene3D" id="3.20.20.450">
    <property type="entry name" value="EAL domain"/>
    <property type="match status" value="1"/>
</dbReference>
<dbReference type="PROSITE" id="PS50887">
    <property type="entry name" value="GGDEF"/>
    <property type="match status" value="1"/>
</dbReference>
<dbReference type="SUPFAM" id="SSF55785">
    <property type="entry name" value="PYP-like sensor domain (PAS domain)"/>
    <property type="match status" value="2"/>
</dbReference>
<dbReference type="InterPro" id="IPR000160">
    <property type="entry name" value="GGDEF_dom"/>
</dbReference>
<protein>
    <submittedName>
        <fullName evidence="3">EAL domain-containing protein</fullName>
    </submittedName>
</protein>
<evidence type="ECO:0000313" key="3">
    <source>
        <dbReference type="EMBL" id="MCK9687744.1"/>
    </source>
</evidence>
<dbReference type="InterPro" id="IPR052155">
    <property type="entry name" value="Biofilm_reg_signaling"/>
</dbReference>
<dbReference type="PROSITE" id="PS50883">
    <property type="entry name" value="EAL"/>
    <property type="match status" value="1"/>
</dbReference>
<comment type="caution">
    <text evidence="3">The sequence shown here is derived from an EMBL/GenBank/DDBJ whole genome shotgun (WGS) entry which is preliminary data.</text>
</comment>
<dbReference type="InterPro" id="IPR001633">
    <property type="entry name" value="EAL_dom"/>
</dbReference>
<dbReference type="Gene3D" id="3.30.70.270">
    <property type="match status" value="1"/>
</dbReference>
<dbReference type="SUPFAM" id="SSF55073">
    <property type="entry name" value="Nucleotide cyclase"/>
    <property type="match status" value="1"/>
</dbReference>